<proteinExistence type="inferred from homology"/>
<dbReference type="GO" id="GO:0003861">
    <property type="term" value="F:3-isopropylmalate dehydratase activity"/>
    <property type="evidence" value="ECO:0007669"/>
    <property type="project" value="UniProtKB-UniRule"/>
</dbReference>
<dbReference type="HAMAP" id="MF_01031">
    <property type="entry name" value="LeuD_type1"/>
    <property type="match status" value="1"/>
</dbReference>
<dbReference type="GO" id="GO:0009098">
    <property type="term" value="P:L-leucine biosynthetic process"/>
    <property type="evidence" value="ECO:0007669"/>
    <property type="project" value="UniProtKB-UniRule"/>
</dbReference>
<dbReference type="GO" id="GO:0009316">
    <property type="term" value="C:3-isopropylmalate dehydratase complex"/>
    <property type="evidence" value="ECO:0007669"/>
    <property type="project" value="InterPro"/>
</dbReference>
<evidence type="ECO:0000256" key="3">
    <source>
        <dbReference type="ARBA" id="ARBA00004729"/>
    </source>
</evidence>
<dbReference type="CDD" id="cd01577">
    <property type="entry name" value="IPMI_Swivel"/>
    <property type="match status" value="1"/>
</dbReference>
<evidence type="ECO:0000259" key="11">
    <source>
        <dbReference type="Pfam" id="PF00694"/>
    </source>
</evidence>
<dbReference type="PANTHER" id="PTHR43345:SF5">
    <property type="entry name" value="3-ISOPROPYLMALATE DEHYDRATASE SMALL SUBUNIT"/>
    <property type="match status" value="1"/>
</dbReference>
<evidence type="ECO:0000256" key="10">
    <source>
        <dbReference type="HAMAP-Rule" id="MF_01031"/>
    </source>
</evidence>
<dbReference type="InterPro" id="IPR000573">
    <property type="entry name" value="AconitaseA/IPMdHydase_ssu_swvl"/>
</dbReference>
<evidence type="ECO:0000256" key="4">
    <source>
        <dbReference type="ARBA" id="ARBA00009845"/>
    </source>
</evidence>
<comment type="pathway">
    <text evidence="3 10">Amino-acid biosynthesis; L-leucine biosynthesis; L-leucine from 3-methyl-2-oxobutanoate: step 2/4.</text>
</comment>
<keyword evidence="7 10" id="KW-0028">Amino-acid biosynthesis</keyword>
<evidence type="ECO:0000313" key="12">
    <source>
        <dbReference type="EMBL" id="PPI88641.1"/>
    </source>
</evidence>
<dbReference type="EC" id="4.2.1.33" evidence="10"/>
<dbReference type="NCBIfam" id="NF002458">
    <property type="entry name" value="PRK01641.1"/>
    <property type="match status" value="1"/>
</dbReference>
<comment type="function">
    <text evidence="2 10">Catalyzes the isomerization between 2-isopropylmalate and 3-isopropylmalate, via the formation of 2-isopropylmaleate.</text>
</comment>
<keyword evidence="8 10" id="KW-0456">Lyase</keyword>
<organism evidence="12 13">
    <name type="scientific">Candidatus Pantoea edessiphila</name>
    <dbReference type="NCBI Taxonomy" id="2044610"/>
    <lineage>
        <taxon>Bacteria</taxon>
        <taxon>Pseudomonadati</taxon>
        <taxon>Pseudomonadota</taxon>
        <taxon>Gammaproteobacteria</taxon>
        <taxon>Enterobacterales</taxon>
        <taxon>Erwiniaceae</taxon>
        <taxon>Pantoea</taxon>
    </lineage>
</organism>
<dbReference type="AlphaFoldDB" id="A0A2P5T222"/>
<dbReference type="Pfam" id="PF00694">
    <property type="entry name" value="Aconitase_C"/>
    <property type="match status" value="1"/>
</dbReference>
<evidence type="ECO:0000256" key="5">
    <source>
        <dbReference type="ARBA" id="ARBA00011271"/>
    </source>
</evidence>
<feature type="domain" description="Aconitase A/isopropylmalate dehydratase small subunit swivel" evidence="11">
    <location>
        <begin position="3"/>
        <end position="126"/>
    </location>
</feature>
<keyword evidence="9 10" id="KW-0100">Branched-chain amino acid biosynthesis</keyword>
<dbReference type="PANTHER" id="PTHR43345">
    <property type="entry name" value="3-ISOPROPYLMALATE DEHYDRATASE SMALL SUBUNIT 2-RELATED-RELATED"/>
    <property type="match status" value="1"/>
</dbReference>
<evidence type="ECO:0000256" key="6">
    <source>
        <dbReference type="ARBA" id="ARBA00022430"/>
    </source>
</evidence>
<comment type="caution">
    <text evidence="12">The sequence shown here is derived from an EMBL/GenBank/DDBJ whole genome shotgun (WGS) entry which is preliminary data.</text>
</comment>
<sequence>MLNKFIQHVGIVAPLDISNIDTDAIIPKQFLHKVSRSGFGENLFHYWRYNDTEGEILNLNFVLNKPEYKFSSILLTRENFGCGSSREHAVWALIDFGFRVIIAPSFADIFYENSINNQLLLIKLSKKEINEMFYLVNNNFGVIFKVDLQKLCITTENKIYLFKMNKTHLKYIINGIDNIKLTLQYERFIVNYEKNNPDFMD</sequence>
<evidence type="ECO:0000256" key="8">
    <source>
        <dbReference type="ARBA" id="ARBA00023239"/>
    </source>
</evidence>
<dbReference type="InterPro" id="IPR004431">
    <property type="entry name" value="3-IsopropMal_deHydase_ssu"/>
</dbReference>
<dbReference type="NCBIfam" id="TIGR00171">
    <property type="entry name" value="leuD"/>
    <property type="match status" value="1"/>
</dbReference>
<reference evidence="12 13" key="1">
    <citation type="journal article" date="2018" name="Genome Biol. Evol.">
        <title>Cladogenesis and Genomic Streamlining in Extracellular Endosymbionts of Tropical Stink Bugs.</title>
        <authorList>
            <person name="Otero-Bravo A."/>
            <person name="Goffredi S."/>
            <person name="Sabree Z.L."/>
        </authorList>
    </citation>
    <scope>NUCLEOTIDE SEQUENCE [LARGE SCALE GENOMIC DNA]</scope>
    <source>
        <strain evidence="12 13">SoEO</strain>
    </source>
</reference>
<evidence type="ECO:0000256" key="9">
    <source>
        <dbReference type="ARBA" id="ARBA00023304"/>
    </source>
</evidence>
<dbReference type="Proteomes" id="UP000295937">
    <property type="component" value="Unassembled WGS sequence"/>
</dbReference>
<dbReference type="FunFam" id="3.20.19.10:FF:000003">
    <property type="entry name" value="3-isopropylmalate dehydratase small subunit"/>
    <property type="match status" value="1"/>
</dbReference>
<evidence type="ECO:0000256" key="7">
    <source>
        <dbReference type="ARBA" id="ARBA00022605"/>
    </source>
</evidence>
<dbReference type="UniPathway" id="UPA00048">
    <property type="reaction ID" value="UER00071"/>
</dbReference>
<dbReference type="RefSeq" id="WP_136132477.1">
    <property type="nucleotide sequence ID" value="NZ_PDKR01000002.1"/>
</dbReference>
<evidence type="ECO:0000313" key="13">
    <source>
        <dbReference type="Proteomes" id="UP000295937"/>
    </source>
</evidence>
<dbReference type="InterPro" id="IPR015928">
    <property type="entry name" value="Aconitase/3IPM_dehydase_swvl"/>
</dbReference>
<comment type="similarity">
    <text evidence="4 10">Belongs to the LeuD family. LeuD type 1 subfamily.</text>
</comment>
<keyword evidence="6 10" id="KW-0432">Leucine biosynthesis</keyword>
<dbReference type="InterPro" id="IPR033940">
    <property type="entry name" value="IPMI_Swivel"/>
</dbReference>
<dbReference type="InterPro" id="IPR050075">
    <property type="entry name" value="LeuD"/>
</dbReference>
<dbReference type="Gene3D" id="3.20.19.10">
    <property type="entry name" value="Aconitase, domain 4"/>
    <property type="match status" value="1"/>
</dbReference>
<dbReference type="OrthoDB" id="9777465at2"/>
<dbReference type="EMBL" id="PDKR01000002">
    <property type="protein sequence ID" value="PPI88641.1"/>
    <property type="molecule type" value="Genomic_DNA"/>
</dbReference>
<evidence type="ECO:0000256" key="1">
    <source>
        <dbReference type="ARBA" id="ARBA00000491"/>
    </source>
</evidence>
<comment type="catalytic activity">
    <reaction evidence="1 10">
        <text>(2R,3S)-3-isopropylmalate = (2S)-2-isopropylmalate</text>
        <dbReference type="Rhea" id="RHEA:32287"/>
        <dbReference type="ChEBI" id="CHEBI:1178"/>
        <dbReference type="ChEBI" id="CHEBI:35121"/>
        <dbReference type="EC" id="4.2.1.33"/>
    </reaction>
</comment>
<dbReference type="SUPFAM" id="SSF52016">
    <property type="entry name" value="LeuD/IlvD-like"/>
    <property type="match status" value="1"/>
</dbReference>
<protein>
    <recommendedName>
        <fullName evidence="10">3-isopropylmalate dehydratase small subunit</fullName>
        <ecNumber evidence="10">4.2.1.33</ecNumber>
    </recommendedName>
    <alternativeName>
        <fullName evidence="10">Alpha-IPM isomerase</fullName>
        <shortName evidence="10">IPMI</shortName>
    </alternativeName>
    <alternativeName>
        <fullName evidence="10">Isopropylmalate isomerase</fullName>
    </alternativeName>
</protein>
<gene>
    <name evidence="10 12" type="primary">leuD</name>
    <name evidence="12" type="ORF">CRV09_01935</name>
</gene>
<name>A0A2P5T222_9GAMM</name>
<accession>A0A2P5T222</accession>
<comment type="subunit">
    <text evidence="5 10">Heterodimer of LeuC and LeuD.</text>
</comment>
<evidence type="ECO:0000256" key="2">
    <source>
        <dbReference type="ARBA" id="ARBA00002695"/>
    </source>
</evidence>